<keyword evidence="2" id="KW-1185">Reference proteome</keyword>
<reference evidence="1 2" key="1">
    <citation type="submission" date="2019-12" db="EMBL/GenBank/DDBJ databases">
        <title>The draft genomic sequence of strain Chitinophaga oryziterrae JCM 16595.</title>
        <authorList>
            <person name="Zhang X."/>
        </authorList>
    </citation>
    <scope>NUCLEOTIDE SEQUENCE [LARGE SCALE GENOMIC DNA]</scope>
    <source>
        <strain evidence="1 2">JCM 16595</strain>
    </source>
</reference>
<proteinExistence type="predicted"/>
<dbReference type="EMBL" id="WRXO01000007">
    <property type="protein sequence ID" value="MVT43411.1"/>
    <property type="molecule type" value="Genomic_DNA"/>
</dbReference>
<evidence type="ECO:0000313" key="2">
    <source>
        <dbReference type="Proteomes" id="UP000468388"/>
    </source>
</evidence>
<evidence type="ECO:0000313" key="1">
    <source>
        <dbReference type="EMBL" id="MVT43411.1"/>
    </source>
</evidence>
<dbReference type="Proteomes" id="UP000468388">
    <property type="component" value="Unassembled WGS sequence"/>
</dbReference>
<organism evidence="1 2">
    <name type="scientific">Chitinophaga oryziterrae</name>
    <dbReference type="NCBI Taxonomy" id="1031224"/>
    <lineage>
        <taxon>Bacteria</taxon>
        <taxon>Pseudomonadati</taxon>
        <taxon>Bacteroidota</taxon>
        <taxon>Chitinophagia</taxon>
        <taxon>Chitinophagales</taxon>
        <taxon>Chitinophagaceae</taxon>
        <taxon>Chitinophaga</taxon>
    </lineage>
</organism>
<dbReference type="AlphaFoldDB" id="A0A6N8JFZ0"/>
<comment type="caution">
    <text evidence="1">The sequence shown here is derived from an EMBL/GenBank/DDBJ whole genome shotgun (WGS) entry which is preliminary data.</text>
</comment>
<name>A0A6N8JFZ0_9BACT</name>
<gene>
    <name evidence="1" type="ORF">GO495_22625</name>
</gene>
<sequence>MKNANTPTHGRLLMCMLIFLLSCDQGLPRPDCKPQKRANPDVTYNIYIENSGSMAGYLGRASDFKNVLINFVSDVAAQLKKEPQLFLINGHACPFQPLGSTPLVKSIMGLNPAVLKNLCPPEGSSLLPQIIDSCTTRMEKKVSILVSDCIFSDKGGSPTLAEAELKVFMTKKLQTEGNISTIVIKYNSSFSGLYYTESTGGKPVRVNNINRPYYLLLFGKKENLATLLQRIDFKNYPGFEASYCLSANDSTDAAYAVMTYKNKKGSFEYAKPSCLMRISEAEEHKGVFQFSFDADLSRLGYLDDYLLNAQNYIVNDGFSVVDINKTTGEQPYSITLKTDHLLPPHSLRLLIKYDIPSWIDQTGNENDSNPVDSMQQYQTFGFKQLMRGFSQAYNASSSDHAFKLPINDIVINK</sequence>
<protein>
    <submittedName>
        <fullName evidence="1">Uncharacterized protein</fullName>
    </submittedName>
</protein>
<accession>A0A6N8JFZ0</accession>
<dbReference type="PROSITE" id="PS51257">
    <property type="entry name" value="PROKAR_LIPOPROTEIN"/>
    <property type="match status" value="1"/>
</dbReference>
<dbReference type="RefSeq" id="WP_157302020.1">
    <property type="nucleotide sequence ID" value="NZ_BAAAZB010000015.1"/>
</dbReference>
<dbReference type="OrthoDB" id="1067458at2"/>